<organism evidence="2 3">
    <name type="scientific">Pseudomonas paraeruginosa</name>
    <dbReference type="NCBI Taxonomy" id="2994495"/>
    <lineage>
        <taxon>Bacteria</taxon>
        <taxon>Pseudomonadati</taxon>
        <taxon>Pseudomonadota</taxon>
        <taxon>Gammaproteobacteria</taxon>
        <taxon>Pseudomonadales</taxon>
        <taxon>Pseudomonadaceae</taxon>
        <taxon>Pseudomonas</taxon>
    </lineage>
</organism>
<keyword evidence="3" id="KW-1185">Reference proteome</keyword>
<sequence>MRRRGNSDRSTRPFRSHAVKPEAWRKKWKADDRRLSLVDPPRKIDPTGQHEVP</sequence>
<protein>
    <submittedName>
        <fullName evidence="2">Uncharacterized protein</fullName>
    </submittedName>
</protein>
<evidence type="ECO:0000256" key="1">
    <source>
        <dbReference type="SAM" id="MobiDB-lite"/>
    </source>
</evidence>
<feature type="compositionally biased region" description="Basic and acidic residues" evidence="1">
    <location>
        <begin position="19"/>
        <end position="45"/>
    </location>
</feature>
<dbReference type="Proteomes" id="UP000238390">
    <property type="component" value="Chromosome"/>
</dbReference>
<gene>
    <name evidence="2" type="ORF">CSB93_1287</name>
</gene>
<feature type="region of interest" description="Disordered" evidence="1">
    <location>
        <begin position="1"/>
        <end position="53"/>
    </location>
</feature>
<accession>A0A2R3IZE0</accession>
<proteinExistence type="predicted"/>
<feature type="compositionally biased region" description="Basic and acidic residues" evidence="1">
    <location>
        <begin position="1"/>
        <end position="11"/>
    </location>
</feature>
<evidence type="ECO:0000313" key="2">
    <source>
        <dbReference type="EMBL" id="AVK07275.1"/>
    </source>
</evidence>
<evidence type="ECO:0000313" key="3">
    <source>
        <dbReference type="Proteomes" id="UP000238390"/>
    </source>
</evidence>
<dbReference type="EMBL" id="CP027169">
    <property type="protein sequence ID" value="AVK07275.1"/>
    <property type="molecule type" value="Genomic_DNA"/>
</dbReference>
<dbReference type="AlphaFoldDB" id="A0A2R3IZE0"/>
<name>A0A2R3IZE0_9PSED</name>
<reference evidence="2 3" key="1">
    <citation type="submission" date="2018-02" db="EMBL/GenBank/DDBJ databases">
        <title>FDA/CDC Antimicrobial Resistant Isolate Bank Genome Sequencing.</title>
        <authorList>
            <person name="Benahmed F.H."/>
            <person name="Lutgring J.D."/>
            <person name="Yoo B."/>
            <person name="Machado M."/>
            <person name="Brown A."/>
            <person name="McAllister G."/>
            <person name="Perry A."/>
            <person name="Halpin A.L."/>
            <person name="Vavikolanu K."/>
            <person name="Ott S."/>
            <person name="Zhao X."/>
            <person name="Tallon L.J."/>
            <person name="Sadzewicz L."/>
            <person name="Aluvathingal J."/>
            <person name="Nadendla S."/>
            <person name="Voskania-kordi A."/>
            <person name="Simonyan V."/>
            <person name="Patel J."/>
            <person name="Shawar R.M."/>
        </authorList>
    </citation>
    <scope>NUCLEOTIDE SEQUENCE [LARGE SCALE GENOMIC DNA]</scope>
    <source>
        <strain evidence="2 3">AR_0356</strain>
    </source>
</reference>